<dbReference type="EMBL" id="GBXM01048153">
    <property type="protein sequence ID" value="JAH60424.1"/>
    <property type="molecule type" value="Transcribed_RNA"/>
</dbReference>
<reference evidence="1" key="2">
    <citation type="journal article" date="2015" name="Fish Shellfish Immunol.">
        <title>Early steps in the European eel (Anguilla anguilla)-Vibrio vulnificus interaction in the gills: Role of the RtxA13 toxin.</title>
        <authorList>
            <person name="Callol A."/>
            <person name="Pajuelo D."/>
            <person name="Ebbesson L."/>
            <person name="Teles M."/>
            <person name="MacKenzie S."/>
            <person name="Amaro C."/>
        </authorList>
    </citation>
    <scope>NUCLEOTIDE SEQUENCE</scope>
</reference>
<dbReference type="AlphaFoldDB" id="A0A0E9U3D4"/>
<sequence>MKTRQNCNLKGKIPFTLAVI</sequence>
<reference evidence="1" key="1">
    <citation type="submission" date="2014-11" db="EMBL/GenBank/DDBJ databases">
        <authorList>
            <person name="Amaro Gonzalez C."/>
        </authorList>
    </citation>
    <scope>NUCLEOTIDE SEQUENCE</scope>
</reference>
<proteinExistence type="predicted"/>
<protein>
    <submittedName>
        <fullName evidence="1">Uncharacterized protein</fullName>
    </submittedName>
</protein>
<evidence type="ECO:0000313" key="1">
    <source>
        <dbReference type="EMBL" id="JAH60424.1"/>
    </source>
</evidence>
<accession>A0A0E9U3D4</accession>
<name>A0A0E9U3D4_ANGAN</name>
<organism evidence="1">
    <name type="scientific">Anguilla anguilla</name>
    <name type="common">European freshwater eel</name>
    <name type="synonym">Muraena anguilla</name>
    <dbReference type="NCBI Taxonomy" id="7936"/>
    <lineage>
        <taxon>Eukaryota</taxon>
        <taxon>Metazoa</taxon>
        <taxon>Chordata</taxon>
        <taxon>Craniata</taxon>
        <taxon>Vertebrata</taxon>
        <taxon>Euteleostomi</taxon>
        <taxon>Actinopterygii</taxon>
        <taxon>Neopterygii</taxon>
        <taxon>Teleostei</taxon>
        <taxon>Anguilliformes</taxon>
        <taxon>Anguillidae</taxon>
        <taxon>Anguilla</taxon>
    </lineage>
</organism>